<reference evidence="6" key="5">
    <citation type="submission" date="2018-04" db="UniProtKB">
        <authorList>
            <consortium name="EnsemblFungi"/>
        </authorList>
    </citation>
    <scope>IDENTIFICATION</scope>
    <source>
        <strain evidence="6">R3-111a-1</strain>
    </source>
</reference>
<evidence type="ECO:0000313" key="7">
    <source>
        <dbReference type="Proteomes" id="UP000006039"/>
    </source>
</evidence>
<feature type="compositionally biased region" description="Basic and acidic residues" evidence="3">
    <location>
        <begin position="178"/>
        <end position="187"/>
    </location>
</feature>
<evidence type="ECO:0000259" key="4">
    <source>
        <dbReference type="SMART" id="SM00906"/>
    </source>
</evidence>
<evidence type="ECO:0000256" key="2">
    <source>
        <dbReference type="ARBA" id="ARBA00023242"/>
    </source>
</evidence>
<dbReference type="HOGENOM" id="CLU_007426_5_0_1"/>
<evidence type="ECO:0000256" key="3">
    <source>
        <dbReference type="SAM" id="MobiDB-lite"/>
    </source>
</evidence>
<name>J3P211_GAET3</name>
<dbReference type="RefSeq" id="XP_009223647.1">
    <property type="nucleotide sequence ID" value="XM_009225383.1"/>
</dbReference>
<dbReference type="EMBL" id="GL385398">
    <property type="protein sequence ID" value="EJT73703.1"/>
    <property type="molecule type" value="Genomic_DNA"/>
</dbReference>
<dbReference type="GO" id="GO:0005634">
    <property type="term" value="C:nucleus"/>
    <property type="evidence" value="ECO:0007669"/>
    <property type="project" value="UniProtKB-SubCell"/>
</dbReference>
<dbReference type="PANTHER" id="PTHR31001:SF74">
    <property type="entry name" value="ZN(II)2CYS6 TRANSCRIPTION FACTOR (EUROFUNG)"/>
    <property type="match status" value="1"/>
</dbReference>
<dbReference type="STRING" id="644352.J3P211"/>
<dbReference type="GO" id="GO:0003677">
    <property type="term" value="F:DNA binding"/>
    <property type="evidence" value="ECO:0007669"/>
    <property type="project" value="InterPro"/>
</dbReference>
<feature type="region of interest" description="Disordered" evidence="3">
    <location>
        <begin position="178"/>
        <end position="198"/>
    </location>
</feature>
<dbReference type="InterPro" id="IPR050613">
    <property type="entry name" value="Sec_Metabolite_Reg"/>
</dbReference>
<dbReference type="CDD" id="cd12148">
    <property type="entry name" value="fungal_TF_MHR"/>
    <property type="match status" value="1"/>
</dbReference>
<dbReference type="GO" id="GO:0008270">
    <property type="term" value="F:zinc ion binding"/>
    <property type="evidence" value="ECO:0007669"/>
    <property type="project" value="InterPro"/>
</dbReference>
<evidence type="ECO:0000313" key="6">
    <source>
        <dbReference type="EnsemblFungi" id="EJT73703"/>
    </source>
</evidence>
<accession>J3P211</accession>
<comment type="subcellular location">
    <subcellularLocation>
        <location evidence="1">Nucleus</location>
    </subcellularLocation>
</comment>
<evidence type="ECO:0000256" key="1">
    <source>
        <dbReference type="ARBA" id="ARBA00004123"/>
    </source>
</evidence>
<feature type="region of interest" description="Disordered" evidence="3">
    <location>
        <begin position="684"/>
        <end position="703"/>
    </location>
</feature>
<reference evidence="5" key="3">
    <citation type="submission" date="2010-09" db="EMBL/GenBank/DDBJ databases">
        <title>Annotation of Gaeumannomyces graminis var. tritici R3-111a-1.</title>
        <authorList>
            <consortium name="The Broad Institute Genome Sequencing Platform"/>
            <person name="Ma L.-J."/>
            <person name="Dead R."/>
            <person name="Young S.K."/>
            <person name="Zeng Q."/>
            <person name="Gargeya S."/>
            <person name="Fitzgerald M."/>
            <person name="Haas B."/>
            <person name="Abouelleil A."/>
            <person name="Alvarado L."/>
            <person name="Arachchi H.M."/>
            <person name="Berlin A."/>
            <person name="Brown A."/>
            <person name="Chapman S.B."/>
            <person name="Chen Z."/>
            <person name="Dunbar C."/>
            <person name="Freedman E."/>
            <person name="Gearin G."/>
            <person name="Gellesch M."/>
            <person name="Goldberg J."/>
            <person name="Griggs A."/>
            <person name="Gujja S."/>
            <person name="Heiman D."/>
            <person name="Howarth C."/>
            <person name="Larson L."/>
            <person name="Lui A."/>
            <person name="MacDonald P.J.P."/>
            <person name="Mehta T."/>
            <person name="Montmayeur A."/>
            <person name="Murphy C."/>
            <person name="Neiman D."/>
            <person name="Pearson M."/>
            <person name="Priest M."/>
            <person name="Roberts A."/>
            <person name="Saif S."/>
            <person name="Shea T."/>
            <person name="Shenoy N."/>
            <person name="Sisk P."/>
            <person name="Stolte C."/>
            <person name="Sykes S."/>
            <person name="Yandava C."/>
            <person name="Wortman J."/>
            <person name="Nusbaum C."/>
            <person name="Birren B."/>
        </authorList>
    </citation>
    <scope>NUCLEOTIDE SEQUENCE</scope>
    <source>
        <strain evidence="5">R3-111a-1</strain>
    </source>
</reference>
<feature type="region of interest" description="Disordered" evidence="3">
    <location>
        <begin position="61"/>
        <end position="85"/>
    </location>
</feature>
<organism evidence="5">
    <name type="scientific">Gaeumannomyces tritici (strain R3-111a-1)</name>
    <name type="common">Wheat and barley take-all root rot fungus</name>
    <name type="synonym">Gaeumannomyces graminis var. tritici</name>
    <dbReference type="NCBI Taxonomy" id="644352"/>
    <lineage>
        <taxon>Eukaryota</taxon>
        <taxon>Fungi</taxon>
        <taxon>Dikarya</taxon>
        <taxon>Ascomycota</taxon>
        <taxon>Pezizomycotina</taxon>
        <taxon>Sordariomycetes</taxon>
        <taxon>Sordariomycetidae</taxon>
        <taxon>Magnaporthales</taxon>
        <taxon>Magnaporthaceae</taxon>
        <taxon>Gaeumannomyces</taxon>
    </lineage>
</organism>
<dbReference type="Proteomes" id="UP000006039">
    <property type="component" value="Unassembled WGS sequence"/>
</dbReference>
<evidence type="ECO:0000313" key="5">
    <source>
        <dbReference type="EMBL" id="EJT73703.1"/>
    </source>
</evidence>
<dbReference type="OrthoDB" id="4934715at2759"/>
<dbReference type="VEuPathDB" id="FungiDB:GGTG_07559"/>
<reference evidence="5" key="2">
    <citation type="submission" date="2010-07" db="EMBL/GenBank/DDBJ databases">
        <authorList>
            <consortium name="The Broad Institute Genome Sequencing Platform"/>
            <consortium name="Broad Institute Genome Sequencing Center for Infectious Disease"/>
            <person name="Ma L.-J."/>
            <person name="Dead R."/>
            <person name="Young S."/>
            <person name="Zeng Q."/>
            <person name="Koehrsen M."/>
            <person name="Alvarado L."/>
            <person name="Berlin A."/>
            <person name="Chapman S.B."/>
            <person name="Chen Z."/>
            <person name="Freedman E."/>
            <person name="Gellesch M."/>
            <person name="Goldberg J."/>
            <person name="Griggs A."/>
            <person name="Gujja S."/>
            <person name="Heilman E.R."/>
            <person name="Heiman D."/>
            <person name="Hepburn T."/>
            <person name="Howarth C."/>
            <person name="Jen D."/>
            <person name="Larson L."/>
            <person name="Mehta T."/>
            <person name="Neiman D."/>
            <person name="Pearson M."/>
            <person name="Roberts A."/>
            <person name="Saif S."/>
            <person name="Shea T."/>
            <person name="Shenoy N."/>
            <person name="Sisk P."/>
            <person name="Stolte C."/>
            <person name="Sykes S."/>
            <person name="Walk T."/>
            <person name="White J."/>
            <person name="Yandava C."/>
            <person name="Haas B."/>
            <person name="Nusbaum C."/>
            <person name="Birren B."/>
        </authorList>
    </citation>
    <scope>NUCLEOTIDE SEQUENCE</scope>
    <source>
        <strain evidence="5">R3-111a-1</strain>
    </source>
</reference>
<dbReference type="AlphaFoldDB" id="J3P211"/>
<dbReference type="GeneID" id="20348017"/>
<dbReference type="eggNOG" id="ENOG502RUEA">
    <property type="taxonomic scope" value="Eukaryota"/>
</dbReference>
<reference evidence="6" key="4">
    <citation type="journal article" date="2015" name="G3 (Bethesda)">
        <title>Genome sequences of three phytopathogenic species of the Magnaporthaceae family of fungi.</title>
        <authorList>
            <person name="Okagaki L.H."/>
            <person name="Nunes C.C."/>
            <person name="Sailsbery J."/>
            <person name="Clay B."/>
            <person name="Brown D."/>
            <person name="John T."/>
            <person name="Oh Y."/>
            <person name="Young N."/>
            <person name="Fitzgerald M."/>
            <person name="Haas B.J."/>
            <person name="Zeng Q."/>
            <person name="Young S."/>
            <person name="Adiconis X."/>
            <person name="Fan L."/>
            <person name="Levin J.Z."/>
            <person name="Mitchell T.K."/>
            <person name="Okubara P.A."/>
            <person name="Farman M.L."/>
            <person name="Kohn L.M."/>
            <person name="Birren B."/>
            <person name="Ma L.-J."/>
            <person name="Dean R.A."/>
        </authorList>
    </citation>
    <scope>NUCLEOTIDE SEQUENCE</scope>
    <source>
        <strain evidence="6">R3-111a-1</strain>
    </source>
</reference>
<gene>
    <name evidence="6" type="primary">20348017</name>
    <name evidence="5" type="ORF">GGTG_07559</name>
</gene>
<sequence>MGAWQDGTGKSPVALEPPTRPATAVVQPVPPEKTAAPLSRLRCDRQLPCTNCAKRVMGSSCSYQTWPPQTAGARVGDASQSTDLTPQDRIRYLEQQLVGLARSQRQQHHHPHVPRPPRDQAPSGPSTPSAASPATTGPCGPSSPAESDCGSTRLTRSGTSYVNSAHWAAVLDGIDDLKGHLEDERPPPQHGTPVENGPLLFGEAPAPRLSGPQLLYGCSAMATKEEILASVPTRPFVDQLISCYFNSFELSPAVLHSGQFLHEYEEFWKRPSASPIVWVGLLFTLMCLASQFQRHRLDPGEQTPQMVSARRHLQDRVEAFQQRAVQCLVVGDYIRGGPHVLETLVLYLAAELFRSSDAEPGMWILVGTMTQLATRMGYHRDPRHFAGLSPLAAEMHRRVWMTMVEIDLGVSAQMGLPRTIRPWQADTAEPANLLDRDLDLTARELPPPRPETDLTPILFRIVRARISRVMGAIWDLATGARPHRHADVLSLDADLEAAHAAIPECLRWRSGALCIADPPQAVMQKVMLEINVHRARVVLHRGYVRPPAGDARQYGCSRHKCLGAALRLLEFQEMLREQTEPLGQLSQERWRVSSPVTHHFLLAVSVLCYYLQQAHGGDDDDDENGDDHDESCDDRVDITRSAIRDALRRSHDIWARSSGLSREAQKAAKALSVVLGIESSAQAAAAADPDPDTRATPYPAASTPAAHANVGELYQENAPDFGFNFPVFNEMLCASWPGQEALEPMAFLTLAPAATDMDAGTANWTCN</sequence>
<dbReference type="InterPro" id="IPR001138">
    <property type="entry name" value="Zn2Cys6_DnaBD"/>
</dbReference>
<reference evidence="7" key="1">
    <citation type="submission" date="2010-07" db="EMBL/GenBank/DDBJ databases">
        <title>The genome sequence of Gaeumannomyces graminis var. tritici strain R3-111a-1.</title>
        <authorList>
            <consortium name="The Broad Institute Genome Sequencing Platform"/>
            <person name="Ma L.-J."/>
            <person name="Dead R."/>
            <person name="Young S."/>
            <person name="Zeng Q."/>
            <person name="Koehrsen M."/>
            <person name="Alvarado L."/>
            <person name="Berlin A."/>
            <person name="Chapman S.B."/>
            <person name="Chen Z."/>
            <person name="Freedman E."/>
            <person name="Gellesch M."/>
            <person name="Goldberg J."/>
            <person name="Griggs A."/>
            <person name="Gujja S."/>
            <person name="Heilman E.R."/>
            <person name="Heiman D."/>
            <person name="Hepburn T."/>
            <person name="Howarth C."/>
            <person name="Jen D."/>
            <person name="Larson L."/>
            <person name="Mehta T."/>
            <person name="Neiman D."/>
            <person name="Pearson M."/>
            <person name="Roberts A."/>
            <person name="Saif S."/>
            <person name="Shea T."/>
            <person name="Shenoy N."/>
            <person name="Sisk P."/>
            <person name="Stolte C."/>
            <person name="Sykes S."/>
            <person name="Walk T."/>
            <person name="White J."/>
            <person name="Yandava C."/>
            <person name="Haas B."/>
            <person name="Nusbaum C."/>
            <person name="Birren B."/>
        </authorList>
    </citation>
    <scope>NUCLEOTIDE SEQUENCE [LARGE SCALE GENOMIC DNA]</scope>
    <source>
        <strain evidence="7">R3-111a-1</strain>
    </source>
</reference>
<dbReference type="GO" id="GO:0000981">
    <property type="term" value="F:DNA-binding transcription factor activity, RNA polymerase II-specific"/>
    <property type="evidence" value="ECO:0007669"/>
    <property type="project" value="InterPro"/>
</dbReference>
<dbReference type="Pfam" id="PF04082">
    <property type="entry name" value="Fungal_trans"/>
    <property type="match status" value="1"/>
</dbReference>
<proteinExistence type="predicted"/>
<feature type="region of interest" description="Disordered" evidence="3">
    <location>
        <begin position="1"/>
        <end position="39"/>
    </location>
</feature>
<feature type="domain" description="Xylanolytic transcriptional activator regulatory" evidence="4">
    <location>
        <begin position="362"/>
        <end position="436"/>
    </location>
</feature>
<dbReference type="EnsemblFungi" id="EJT73703">
    <property type="protein sequence ID" value="EJT73703"/>
    <property type="gene ID" value="GGTG_07559"/>
</dbReference>
<keyword evidence="2" id="KW-0539">Nucleus</keyword>
<dbReference type="GO" id="GO:0006351">
    <property type="term" value="P:DNA-templated transcription"/>
    <property type="evidence" value="ECO:0007669"/>
    <property type="project" value="InterPro"/>
</dbReference>
<dbReference type="SMART" id="SM00906">
    <property type="entry name" value="Fungal_trans"/>
    <property type="match status" value="1"/>
</dbReference>
<feature type="region of interest" description="Disordered" evidence="3">
    <location>
        <begin position="101"/>
        <end position="152"/>
    </location>
</feature>
<dbReference type="PANTHER" id="PTHR31001">
    <property type="entry name" value="UNCHARACTERIZED TRANSCRIPTIONAL REGULATORY PROTEIN"/>
    <property type="match status" value="1"/>
</dbReference>
<feature type="compositionally biased region" description="Low complexity" evidence="3">
    <location>
        <begin position="120"/>
        <end position="138"/>
    </location>
</feature>
<dbReference type="InterPro" id="IPR007219">
    <property type="entry name" value="XnlR_reg_dom"/>
</dbReference>
<feature type="compositionally biased region" description="Basic residues" evidence="3">
    <location>
        <begin position="105"/>
        <end position="115"/>
    </location>
</feature>
<keyword evidence="7" id="KW-1185">Reference proteome</keyword>
<protein>
    <recommendedName>
        <fullName evidence="4">Xylanolytic transcriptional activator regulatory domain-containing protein</fullName>
    </recommendedName>
</protein>
<dbReference type="CDD" id="cd00067">
    <property type="entry name" value="GAL4"/>
    <property type="match status" value="1"/>
</dbReference>